<comment type="caution">
    <text evidence="3">The sequence shown here is derived from an EMBL/GenBank/DDBJ whole genome shotgun (WGS) entry which is preliminary data.</text>
</comment>
<keyword evidence="1" id="KW-0812">Transmembrane</keyword>
<feature type="domain" description="HPP transmembrane region" evidence="2">
    <location>
        <begin position="14"/>
        <end position="171"/>
    </location>
</feature>
<reference evidence="3 4" key="1">
    <citation type="submission" date="2018-06" db="EMBL/GenBank/DDBJ databases">
        <title>Genomic Encyclopedia of Type Strains, Phase IV (KMG-IV): sequencing the most valuable type-strain genomes for metagenomic binning, comparative biology and taxonomic classification.</title>
        <authorList>
            <person name="Goeker M."/>
        </authorList>
    </citation>
    <scope>NUCLEOTIDE SEQUENCE [LARGE SCALE GENOMIC DNA]</scope>
    <source>
        <strain evidence="3 4">DSM 25532</strain>
    </source>
</reference>
<evidence type="ECO:0000313" key="4">
    <source>
        <dbReference type="Proteomes" id="UP000253426"/>
    </source>
</evidence>
<dbReference type="AlphaFoldDB" id="A0A366HT80"/>
<dbReference type="RefSeq" id="WP_113957836.1">
    <property type="nucleotide sequence ID" value="NZ_QNRR01000002.1"/>
</dbReference>
<dbReference type="PANTHER" id="PTHR33741:SF5">
    <property type="entry name" value="TRANSMEMBRANE PROTEIN DDB_G0269096-RELATED"/>
    <property type="match status" value="1"/>
</dbReference>
<name>A0A366HT80_9BACT</name>
<dbReference type="PANTHER" id="PTHR33741">
    <property type="entry name" value="TRANSMEMBRANE PROTEIN DDB_G0269096-RELATED"/>
    <property type="match status" value="1"/>
</dbReference>
<accession>A0A366HT80</accession>
<protein>
    <submittedName>
        <fullName evidence="3">HPP family protein</fullName>
    </submittedName>
</protein>
<dbReference type="InterPro" id="IPR058581">
    <property type="entry name" value="TM_HPP"/>
</dbReference>
<sequence length="246" mass="26579">MRGLISLIGVELSAVSPKEKILSGLGGLFAICLLVWSTHHILGVDNAACVIASMGASAVLLFGVPHGQLSQPWPLIAGHGVSAILGVLCAQHLGHDWIAAGCAVGSAILAMHLLKCIHPPGGATALTAVLGGDAIRALGFHFVLWPVMVNVAIMLLVAVLFNWPFHWRRYPSVLSKRRHPNKPHPFGRENEHEDIVKALKELDSFVDVTEADLIALSRQIAREREARLLKQGRKKHVRRDSTSLTA</sequence>
<keyword evidence="1" id="KW-1133">Transmembrane helix</keyword>
<dbReference type="OrthoDB" id="9811720at2"/>
<keyword evidence="1" id="KW-0472">Membrane</keyword>
<feature type="transmembrane region" description="Helical" evidence="1">
    <location>
        <begin position="20"/>
        <end position="36"/>
    </location>
</feature>
<proteinExistence type="predicted"/>
<dbReference type="Pfam" id="PF04982">
    <property type="entry name" value="TM_HPP"/>
    <property type="match status" value="1"/>
</dbReference>
<evidence type="ECO:0000259" key="2">
    <source>
        <dbReference type="Pfam" id="PF04982"/>
    </source>
</evidence>
<dbReference type="EMBL" id="QNRR01000002">
    <property type="protein sequence ID" value="RBP46308.1"/>
    <property type="molecule type" value="Genomic_DNA"/>
</dbReference>
<organism evidence="3 4">
    <name type="scientific">Roseimicrobium gellanilyticum</name>
    <dbReference type="NCBI Taxonomy" id="748857"/>
    <lineage>
        <taxon>Bacteria</taxon>
        <taxon>Pseudomonadati</taxon>
        <taxon>Verrucomicrobiota</taxon>
        <taxon>Verrucomicrobiia</taxon>
        <taxon>Verrucomicrobiales</taxon>
        <taxon>Verrucomicrobiaceae</taxon>
        <taxon>Roseimicrobium</taxon>
    </lineage>
</organism>
<dbReference type="Proteomes" id="UP000253426">
    <property type="component" value="Unassembled WGS sequence"/>
</dbReference>
<dbReference type="InterPro" id="IPR007065">
    <property type="entry name" value="HPP"/>
</dbReference>
<evidence type="ECO:0000313" key="3">
    <source>
        <dbReference type="EMBL" id="RBP46308.1"/>
    </source>
</evidence>
<feature type="transmembrane region" description="Helical" evidence="1">
    <location>
        <begin position="97"/>
        <end position="114"/>
    </location>
</feature>
<keyword evidence="4" id="KW-1185">Reference proteome</keyword>
<feature type="transmembrane region" description="Helical" evidence="1">
    <location>
        <begin position="73"/>
        <end position="90"/>
    </location>
</feature>
<gene>
    <name evidence="3" type="ORF">DES53_102696</name>
</gene>
<evidence type="ECO:0000256" key="1">
    <source>
        <dbReference type="SAM" id="Phobius"/>
    </source>
</evidence>
<feature type="transmembrane region" description="Helical" evidence="1">
    <location>
        <begin position="134"/>
        <end position="161"/>
    </location>
</feature>